<dbReference type="EMBL" id="JAENJH010000001">
    <property type="protein sequence ID" value="MBK1783766.1"/>
    <property type="molecule type" value="Genomic_DNA"/>
</dbReference>
<keyword evidence="3" id="KW-1185">Reference proteome</keyword>
<reference evidence="2" key="1">
    <citation type="submission" date="2020-12" db="EMBL/GenBank/DDBJ databases">
        <title>Prauserella sp. ASG 168, a novel actinomycete isolated from cave rock.</title>
        <authorList>
            <person name="Suriyachadkun C."/>
        </authorList>
    </citation>
    <scope>NUCLEOTIDE SEQUENCE</scope>
    <source>
        <strain evidence="2">ASG 168</strain>
    </source>
</reference>
<keyword evidence="1" id="KW-0812">Transmembrane</keyword>
<dbReference type="RefSeq" id="WP_200315322.1">
    <property type="nucleotide sequence ID" value="NZ_JAENJH010000001.1"/>
</dbReference>
<gene>
    <name evidence="2" type="ORF">JHE00_05445</name>
</gene>
<feature type="transmembrane region" description="Helical" evidence="1">
    <location>
        <begin position="115"/>
        <end position="137"/>
    </location>
</feature>
<dbReference type="Proteomes" id="UP000635245">
    <property type="component" value="Unassembled WGS sequence"/>
</dbReference>
<accession>A0A934QPK7</accession>
<keyword evidence="1" id="KW-1133">Transmembrane helix</keyword>
<keyword evidence="1" id="KW-0472">Membrane</keyword>
<evidence type="ECO:0000313" key="3">
    <source>
        <dbReference type="Proteomes" id="UP000635245"/>
    </source>
</evidence>
<evidence type="ECO:0000256" key="1">
    <source>
        <dbReference type="SAM" id="Phobius"/>
    </source>
</evidence>
<sequence length="201" mass="20760">MGSGTKRRGQQAAEQLLFEKKFEKRLTWITMGLLIASPVLGIAAAALGAAEIYPSEHMMLVGMTAFLAPIGLSLTVGACAGLYLLGGPRAAPFGVLLSGGIAVLAYGLAEQDYLWRDVGVVLLMISVASFWAAPALFRRPNPRRRDAPGGTAGVGGVLGLGAAIAVTGYLVDVWWVLLFGALAVGTAAGAGIAHWAGTRAR</sequence>
<feature type="transmembrane region" description="Helical" evidence="1">
    <location>
        <begin position="173"/>
        <end position="196"/>
    </location>
</feature>
<proteinExistence type="predicted"/>
<feature type="transmembrane region" description="Helical" evidence="1">
    <location>
        <begin position="26"/>
        <end position="47"/>
    </location>
</feature>
<name>A0A934QPK7_9PSEU</name>
<dbReference type="AlphaFoldDB" id="A0A934QPK7"/>
<feature type="transmembrane region" description="Helical" evidence="1">
    <location>
        <begin position="59"/>
        <end position="84"/>
    </location>
</feature>
<protein>
    <submittedName>
        <fullName evidence="2">Uncharacterized protein</fullName>
    </submittedName>
</protein>
<evidence type="ECO:0000313" key="2">
    <source>
        <dbReference type="EMBL" id="MBK1783766.1"/>
    </source>
</evidence>
<feature type="transmembrane region" description="Helical" evidence="1">
    <location>
        <begin position="149"/>
        <end position="167"/>
    </location>
</feature>
<organism evidence="2 3">
    <name type="scientific">Prauserella cavernicola</name>
    <dbReference type="NCBI Taxonomy" id="2800127"/>
    <lineage>
        <taxon>Bacteria</taxon>
        <taxon>Bacillati</taxon>
        <taxon>Actinomycetota</taxon>
        <taxon>Actinomycetes</taxon>
        <taxon>Pseudonocardiales</taxon>
        <taxon>Pseudonocardiaceae</taxon>
        <taxon>Prauserella</taxon>
    </lineage>
</organism>
<feature type="transmembrane region" description="Helical" evidence="1">
    <location>
        <begin position="91"/>
        <end position="109"/>
    </location>
</feature>
<comment type="caution">
    <text evidence="2">The sequence shown here is derived from an EMBL/GenBank/DDBJ whole genome shotgun (WGS) entry which is preliminary data.</text>
</comment>